<evidence type="ECO:0000256" key="3">
    <source>
        <dbReference type="ARBA" id="ARBA00022525"/>
    </source>
</evidence>
<keyword evidence="6" id="KW-0626">Porin</keyword>
<dbReference type="InterPro" id="IPR038081">
    <property type="entry name" value="CalX-like_sf"/>
</dbReference>
<dbReference type="GO" id="GO:0009279">
    <property type="term" value="C:cell outer membrane"/>
    <property type="evidence" value="ECO:0007669"/>
    <property type="project" value="InterPro"/>
</dbReference>
<feature type="region of interest" description="Disordered" evidence="7">
    <location>
        <begin position="1"/>
        <end position="35"/>
    </location>
</feature>
<dbReference type="HOGENOM" id="CLU_225822_0_0_6"/>
<dbReference type="PROSITE" id="PS50268">
    <property type="entry name" value="CADHERIN_2"/>
    <property type="match status" value="1"/>
</dbReference>
<comment type="similarity">
    <text evidence="2">Belongs to the outer membrane OOP (TC 1.B.6) superfamily. OmpA family.</text>
</comment>
<feature type="region of interest" description="Disordered" evidence="7">
    <location>
        <begin position="1327"/>
        <end position="1346"/>
    </location>
</feature>
<protein>
    <submittedName>
        <fullName evidence="9">RTX toxins and related Ca2+-binding protein</fullName>
    </submittedName>
</protein>
<evidence type="ECO:0000256" key="1">
    <source>
        <dbReference type="ARBA" id="ARBA00004613"/>
    </source>
</evidence>
<dbReference type="InterPro" id="IPR032812">
    <property type="entry name" value="SbsA_Ig"/>
</dbReference>
<dbReference type="GO" id="GO:0015288">
    <property type="term" value="F:porin activity"/>
    <property type="evidence" value="ECO:0007669"/>
    <property type="project" value="UniProtKB-KW"/>
</dbReference>
<name>Q2SHB8_HAHCH</name>
<keyword evidence="4" id="KW-0732">Signal</keyword>
<dbReference type="SUPFAM" id="SSF141072">
    <property type="entry name" value="CalX-like"/>
    <property type="match status" value="1"/>
</dbReference>
<dbReference type="GO" id="GO:0046930">
    <property type="term" value="C:pore complex"/>
    <property type="evidence" value="ECO:0007669"/>
    <property type="project" value="UniProtKB-KW"/>
</dbReference>
<dbReference type="Gene3D" id="2.60.40.10">
    <property type="entry name" value="Immunoglobulins"/>
    <property type="match status" value="3"/>
</dbReference>
<evidence type="ECO:0000259" key="8">
    <source>
        <dbReference type="PROSITE" id="PS50268"/>
    </source>
</evidence>
<dbReference type="Gene3D" id="2.60.40.2810">
    <property type="match status" value="3"/>
</dbReference>
<keyword evidence="6" id="KW-0812">Transmembrane</keyword>
<dbReference type="PANTHER" id="PTHR34677:SF3">
    <property type="entry name" value="BACTERIAL IG-LIKE DOMAIN-CONTAINING PROTEIN"/>
    <property type="match status" value="1"/>
</dbReference>
<sequence length="3261" mass="326339">MTLTDPAGNAATAVTNTSTLDKTAPTGHSVSFDDSTISSTEASSQSFTFASAEVGANYSYSISSSGGGTAVTGSGSVTSASQQIASLDLSGLNDGTLTLSVTLTDTAGNAATAVTDTATLDKTAPTGHSVSFDDSTISSTEASSQSFTFASAEVGAGFSYSISSSGGGTAVSGSGTVTGASQQVTGINLSGLNDGTLTLSVTLTDPAGNAATAVTDTATLDKTAPTGHSVSFDDSTISSTEASSQSFTFDSAEVGANYSYSISSSGGGTAVTGSGSITSASQQIASLDLSGLNDGTLTLSVTLTDPAGNAATAVTDTATLDKTAPTGHSVSFDDSTISSTEVSSQSFTFASAEVGANYSYSISSFGGGTAVTGSGSITSASQQIASLDLSGLNDGTLTLSVTLTDTAGNAATAVTDTATLDKTAPNGHSVSFDDATVNATEAASQSFTFASAEVGAGFSYSISSSGGGTAVSGSGSVTSASQQVTGLNLSGLNDGTLTLSVILTDAAGNTATAVTDTATLDKTAPTGHSVSFDDSTISSTEVSSQSFTFASAEVGANYSYSISSSGGGTAVTGSGSVTSASQQIASLDLSGLNDGTLTLSVTLTDTAGNAATAVTDTATLDKTAPTGHSVSFDDSMISSTEATSQSFTFASAEVGAGFSYSISSSGGGTAVSGSGTVTGASQQVTGLNLSGLNDGTLTLSVILTDAAGNAATAVTDTATLDKTAPTGHSVSFDDSTISSTEATSQSFTFASAEVGAGFSYTISSSGGGTAVSGSGSVTSASQQVTGINLSGLNDGTLTLSVTLTDTAGNAATAVTDTATLDKTAPSGHSVTFDDSTISSTEASSQSFTFASVEVGANYSYSISSSGGGTAVTGSGSVTSASQQIPGINLSGLPDGTLTLSVTLTDTAGNTSTAVTDTATLDKTAPTGHSVSFDDSIISSTEASSQSFTFASAEVGAGFSYSISSSGGGTAVSGSGSVTSASQQVTGLNLSGLNDGTLTLSVILTDAAGNTATAVTDTATLDKTAPNGHSVSFDDSTISSTEATSQSFTFASAEVGANYSYNISSSGGGTAVTGSGTIASASQQVTGLNLSGLNDGTLTLSVTLTDPAGNAATAVTDTATLDKTAPNGHSVSFDDAMINATEAASQSFTFASAEVGASYSYTISSSGGGTAVTGSGSVTSASQQIAGLDLSGLSDGALTLSVTLTDVAGNAAMATTDTATLDTASPTGQTVSFDDGAINATEAASQSFTFAGAEVGATFSYSIASAGGGTEVTGNGSITNASQQVTGVNVSGLSDGTLTLSVVLTDAGGNAATAVTATATLDATAPSLAETTPVSTPTSDTTPNVSFSNTEAGTLAVGGSCGSAAEGAAPSGTQTITLTGTDNSSALADGTYSGCTLTVTDAAGNASPALTLTSFTVDSTAPSGFSVAFSDTTLNASEASAGAFVFTAGEVGAEYNYSVTSSGGGSAITGSGTLSSASQNISLASLSGLSDGALTLSVTLTDVTGNVSAAQTASATLDASAPTPNLSSTASDPANAAFTVSISFGETVSGFAVSDIVAANAILSAFTDNGGGSYSVTATPSADGAVTLDIAADVAEDAAGNANAAATQFSIVYDGTAPTPAISSSADNPTSAAFSAAIAFGESVSGFAIDDIAAGNASLSGLTDNGGGSFSVTVTPIADGAVTLDIAADAAQDAAGNNNAAAAQFSLTYDGSGPTLQSSTPANGAVDVEYNATLSFTFDEDLAIGSGSATQISLYRAADDELVEAIEISSAQVSVSGSTVTVAPAENFTPNRAYYVRIGAEALTDTLGNAYAGLSGGLSFTVGNHVPSAVADTVETDEDNAISIQVLANDSDVDSQLNPASVLVSTAPNHGAVSVNTGTGVVTYEPEADYNGADSFSYTVEDVHGGISSAALVSITVTAVNDAPVAMADVASTDEDTMASIDVAANDTDIDDVVDATTLAIVATPSHGAAVVNAGKIDYTPDIDFNGSDSFTYSVKDGQGALSNVASVIVNVTGVNDLPNAANDSVTTDEDTSVNISVLDNDADVDGSLQASTVTVIANASHGVASVNAGSGVIQYEPAANYNGADSFTYIVKDNEGAASNIATVAVTVNSVNDAPVALDDAATLLEDSAHTINVLGNDSDVDGTIQPATVEIMEAPLYGDVSIDAGTGAVSYTPSSDFSGVDQFLYRVQDDGGDWSNNATVALTIESLNDAPLANDDSAATNEDAPVVIAVLDNDQDVDGVLDASAIRIESAPGLGTVTDNGDGTLTYTPNANEFGADSFEYSVKDDEGDSSNTATVTLSIAPVNDAPAISGTPTTSILEGQAYRFMPTLSDVDSGALTVTAANRPGWLSLNAVTGALSGTPPVGAAGVYSGIVLSVSDGQASTSLAAFSVTVIGDNDTDGAANDVDTDDDNDGMSDSFELLYGFNPFDSSDAAEDLDGDAISNYQESVDNTNPNDASDYVDTTPPVVVAPEDITIDAIALYTPVTLRQMLGLASNASDADVEAILAVLATDNVDGDNCCSVRAQGLLNNTALLPPGRNFITYRGVDRKGNAATATQVVNIRPLVSVNKDQISVEGATVQFRVILNGESPFYPLTIPYLIDGFSTASVSDHDLSNGGVTFTKSGNIGQTEVSVSIALTADSITENEERLIIRLDDRTSNGEDLAGGYDPTNIYDINAGAKISHVITIVERNVAPDVTLRLRQNGLDTIQVTPEGGPVTVVATVTDPNPGDTHRYNWTATDNSLADTDGNTGNNQLVFNPAGLASGRYKVQLTVADSSNATDEARLYFRIVAALPTLDPTVDSDGDGVNDAEEGVADGDDDGIPDYLDNIVATNVLPEVASETSSYLVECDPGVRCRLGQFAILGANGGARLEPEELQTLPDIRTDDLFEPLGGVFDFEVHELPTLGQSVRVVLPQDQPLPANGVYRKFQNNSWTTFVVDANNALHSAPGNPGYCPPPGDDSWETGLISGYYCLQLTIEDGGPNDADGLVNAAVEDPGVVAVDKRTPSDIESEGGGSGGGAINGTLLLALLGLSILSRRYLQLRTSVLAVFLMVSLGAPDVSHAADWEAMKTRLQDRGYLEFGAYHVSGSQEAGEFKRGLENEDVTVGVNNYDVSRYGYQFLAGYRYHQHMAAEIGFLDLGNVKVNMSASALTPETLEDAVEKHYPVSGSGWTLSNRFLWPVREKITLSAEVGLFLWEGDIQLSGADINPDLKGDADPLLGLGLNYRLHKNIDASVRLKRAFFEGQHADLMGVGVIWRFKGD</sequence>
<keyword evidence="5" id="KW-0106">Calcium</keyword>
<dbReference type="InterPro" id="IPR013783">
    <property type="entry name" value="Ig-like_fold"/>
</dbReference>
<dbReference type="InterPro" id="IPR015919">
    <property type="entry name" value="Cadherin-like_sf"/>
</dbReference>
<dbReference type="RefSeq" id="WP_011397025.1">
    <property type="nucleotide sequence ID" value="NC_007645.1"/>
</dbReference>
<dbReference type="STRING" id="349521.HCH_03195"/>
<evidence type="ECO:0000256" key="2">
    <source>
        <dbReference type="ARBA" id="ARBA00005710"/>
    </source>
</evidence>
<dbReference type="EMBL" id="CP000155">
    <property type="protein sequence ID" value="ABC29956.1"/>
    <property type="molecule type" value="Genomic_DNA"/>
</dbReference>
<dbReference type="Pfam" id="PF13205">
    <property type="entry name" value="Big_5"/>
    <property type="match status" value="1"/>
</dbReference>
<dbReference type="InterPro" id="IPR059100">
    <property type="entry name" value="TSP3_bac"/>
</dbReference>
<feature type="compositionally biased region" description="Low complexity" evidence="7">
    <location>
        <begin position="1327"/>
        <end position="1345"/>
    </location>
</feature>
<dbReference type="GO" id="GO:0007156">
    <property type="term" value="P:homophilic cell adhesion via plasma membrane adhesion molecules"/>
    <property type="evidence" value="ECO:0007669"/>
    <property type="project" value="InterPro"/>
</dbReference>
<gene>
    <name evidence="9" type="ordered locus">HCH_03195</name>
</gene>
<evidence type="ECO:0000313" key="10">
    <source>
        <dbReference type="Proteomes" id="UP000000238"/>
    </source>
</evidence>
<dbReference type="OrthoDB" id="220114at2"/>
<dbReference type="InterPro" id="IPR011250">
    <property type="entry name" value="OMP/PagP_B-barrel"/>
</dbReference>
<dbReference type="Pfam" id="PF19078">
    <property type="entry name" value="Big_12"/>
    <property type="match status" value="2"/>
</dbReference>
<keyword evidence="10" id="KW-1185">Reference proteome</keyword>
<evidence type="ECO:0000313" key="9">
    <source>
        <dbReference type="EMBL" id="ABC29956.1"/>
    </source>
</evidence>
<dbReference type="SUPFAM" id="SSF49313">
    <property type="entry name" value="Cadherin-like"/>
    <property type="match status" value="1"/>
</dbReference>
<dbReference type="Pfam" id="PF17963">
    <property type="entry name" value="Big_9"/>
    <property type="match status" value="5"/>
</dbReference>
<dbReference type="Gene3D" id="2.60.40.3440">
    <property type="match status" value="2"/>
</dbReference>
<feature type="compositionally biased region" description="Polar residues" evidence="7">
    <location>
        <begin position="12"/>
        <end position="34"/>
    </location>
</feature>
<evidence type="ECO:0000256" key="7">
    <source>
        <dbReference type="SAM" id="MobiDB-lite"/>
    </source>
</evidence>
<dbReference type="eggNOG" id="COG2911">
    <property type="taxonomic scope" value="Bacteria"/>
</dbReference>
<evidence type="ECO:0000256" key="5">
    <source>
        <dbReference type="ARBA" id="ARBA00022837"/>
    </source>
</evidence>
<keyword evidence="6" id="KW-0406">Ion transport</keyword>
<dbReference type="GO" id="GO:0005509">
    <property type="term" value="F:calcium ion binding"/>
    <property type="evidence" value="ECO:0007669"/>
    <property type="project" value="InterPro"/>
</dbReference>
<accession>Q2SHB8</accession>
<evidence type="ECO:0000256" key="4">
    <source>
        <dbReference type="ARBA" id="ARBA00022729"/>
    </source>
</evidence>
<feature type="domain" description="Cadherin" evidence="8">
    <location>
        <begin position="1827"/>
        <end position="1925"/>
    </location>
</feature>
<dbReference type="InterPro" id="IPR000498">
    <property type="entry name" value="OmpA-like_TM_dom"/>
</dbReference>
<dbReference type="Pfam" id="PF18884">
    <property type="entry name" value="TSP3_bac"/>
    <property type="match status" value="1"/>
</dbReference>
<dbReference type="Gene3D" id="2.40.160.20">
    <property type="match status" value="1"/>
</dbReference>
<dbReference type="NCBIfam" id="NF041766">
    <property type="entry name" value="choice_anch_U"/>
    <property type="match status" value="1"/>
</dbReference>
<dbReference type="PANTHER" id="PTHR34677">
    <property type="match status" value="1"/>
</dbReference>
<dbReference type="SUPFAM" id="SSF56925">
    <property type="entry name" value="OMPA-like"/>
    <property type="match status" value="1"/>
</dbReference>
<dbReference type="InterPro" id="IPR044048">
    <property type="entry name" value="Big_12"/>
</dbReference>
<organism evidence="9 10">
    <name type="scientific">Hahella chejuensis (strain KCTC 2396)</name>
    <dbReference type="NCBI Taxonomy" id="349521"/>
    <lineage>
        <taxon>Bacteria</taxon>
        <taxon>Pseudomonadati</taxon>
        <taxon>Pseudomonadota</taxon>
        <taxon>Gammaproteobacteria</taxon>
        <taxon>Oceanospirillales</taxon>
        <taxon>Hahellaceae</taxon>
        <taxon>Hahella</taxon>
    </lineage>
</organism>
<comment type="subcellular location">
    <subcellularLocation>
        <location evidence="1">Secreted</location>
    </subcellularLocation>
</comment>
<dbReference type="Pfam" id="PF01389">
    <property type="entry name" value="OmpA_membrane"/>
    <property type="match status" value="1"/>
</dbReference>
<dbReference type="InterPro" id="IPR053784">
    <property type="entry name" value="Choice_anch_U_dom"/>
</dbReference>
<dbReference type="KEGG" id="hch:HCH_03195"/>
<keyword evidence="6" id="KW-0813">Transport</keyword>
<dbReference type="NCBIfam" id="NF012211">
    <property type="entry name" value="tand_rpt_95"/>
    <property type="match status" value="5"/>
</dbReference>
<dbReference type="eggNOG" id="COG3210">
    <property type="taxonomic scope" value="Bacteria"/>
</dbReference>
<dbReference type="InterPro" id="IPR002126">
    <property type="entry name" value="Cadherin-like_dom"/>
</dbReference>
<evidence type="ECO:0000256" key="6">
    <source>
        <dbReference type="ARBA" id="ARBA00023114"/>
    </source>
</evidence>
<dbReference type="Proteomes" id="UP000000238">
    <property type="component" value="Chromosome"/>
</dbReference>
<proteinExistence type="inferred from homology"/>
<keyword evidence="3" id="KW-0964">Secreted</keyword>
<reference evidence="9 10" key="1">
    <citation type="journal article" date="2005" name="Nucleic Acids Res.">
        <title>Genomic blueprint of Hahella chejuensis, a marine microbe producing an algicidal agent.</title>
        <authorList>
            <person name="Jeong H."/>
            <person name="Yim J.H."/>
            <person name="Lee C."/>
            <person name="Choi S.-H."/>
            <person name="Park Y.K."/>
            <person name="Yoon S.H."/>
            <person name="Hur C.-G."/>
            <person name="Kang H.-Y."/>
            <person name="Kim D."/>
            <person name="Lee H.H."/>
            <person name="Park K.H."/>
            <person name="Park S.-H."/>
            <person name="Park H.-S."/>
            <person name="Lee H.K."/>
            <person name="Oh T.K."/>
            <person name="Kim J.F."/>
        </authorList>
    </citation>
    <scope>NUCLEOTIDE SEQUENCE [LARGE SCALE GENOMIC DNA]</scope>
    <source>
        <strain evidence="9 10">KCTC 2396</strain>
    </source>
</reference>